<dbReference type="Gene3D" id="3.40.190.290">
    <property type="match status" value="1"/>
</dbReference>
<dbReference type="InterPro" id="IPR036388">
    <property type="entry name" value="WH-like_DNA-bd_sf"/>
</dbReference>
<dbReference type="InterPro" id="IPR005119">
    <property type="entry name" value="LysR_subst-bd"/>
</dbReference>
<dbReference type="InterPro" id="IPR000847">
    <property type="entry name" value="LysR_HTH_N"/>
</dbReference>
<keyword evidence="3" id="KW-0238">DNA-binding</keyword>
<dbReference type="OrthoDB" id="9076738at2"/>
<dbReference type="SUPFAM" id="SSF46785">
    <property type="entry name" value="Winged helix' DNA-binding domain"/>
    <property type="match status" value="1"/>
</dbReference>
<dbReference type="RefSeq" id="WP_134757145.1">
    <property type="nucleotide sequence ID" value="NZ_CP038150.1"/>
</dbReference>
<dbReference type="GO" id="GO:0043565">
    <property type="term" value="F:sequence-specific DNA binding"/>
    <property type="evidence" value="ECO:0007669"/>
    <property type="project" value="TreeGrafter"/>
</dbReference>
<evidence type="ECO:0000256" key="3">
    <source>
        <dbReference type="ARBA" id="ARBA00023125"/>
    </source>
</evidence>
<dbReference type="GO" id="GO:0003700">
    <property type="term" value="F:DNA-binding transcription factor activity"/>
    <property type="evidence" value="ECO:0007669"/>
    <property type="project" value="InterPro"/>
</dbReference>
<accession>A0A4P7D002</accession>
<dbReference type="Proteomes" id="UP000295727">
    <property type="component" value="Chromosome 3"/>
</dbReference>
<dbReference type="CDD" id="cd08472">
    <property type="entry name" value="PBP2_CrgA_like_3"/>
    <property type="match status" value="1"/>
</dbReference>
<dbReference type="GO" id="GO:0006351">
    <property type="term" value="P:DNA-templated transcription"/>
    <property type="evidence" value="ECO:0007669"/>
    <property type="project" value="TreeGrafter"/>
</dbReference>
<dbReference type="SUPFAM" id="SSF53850">
    <property type="entry name" value="Periplasmic binding protein-like II"/>
    <property type="match status" value="1"/>
</dbReference>
<evidence type="ECO:0000256" key="4">
    <source>
        <dbReference type="ARBA" id="ARBA00023163"/>
    </source>
</evidence>
<dbReference type="PROSITE" id="PS50931">
    <property type="entry name" value="HTH_LYSR"/>
    <property type="match status" value="1"/>
</dbReference>
<dbReference type="InterPro" id="IPR036390">
    <property type="entry name" value="WH_DNA-bd_sf"/>
</dbReference>
<dbReference type="PANTHER" id="PTHR30537">
    <property type="entry name" value="HTH-TYPE TRANSCRIPTIONAL REGULATOR"/>
    <property type="match status" value="1"/>
</dbReference>
<comment type="similarity">
    <text evidence="1">Belongs to the LysR transcriptional regulatory family.</text>
</comment>
<evidence type="ECO:0000256" key="1">
    <source>
        <dbReference type="ARBA" id="ARBA00009437"/>
    </source>
</evidence>
<dbReference type="Gene3D" id="1.10.10.10">
    <property type="entry name" value="Winged helix-like DNA-binding domain superfamily/Winged helix DNA-binding domain"/>
    <property type="match status" value="1"/>
</dbReference>
<evidence type="ECO:0000259" key="5">
    <source>
        <dbReference type="PROSITE" id="PS50931"/>
    </source>
</evidence>
<evidence type="ECO:0000256" key="2">
    <source>
        <dbReference type="ARBA" id="ARBA00023015"/>
    </source>
</evidence>
<dbReference type="AlphaFoldDB" id="A0A4P7D002"/>
<dbReference type="PANTHER" id="PTHR30537:SF72">
    <property type="entry name" value="LYSR FAMILY TRANSCRIPTIONAL REGULATOR"/>
    <property type="match status" value="1"/>
</dbReference>
<dbReference type="FunFam" id="1.10.10.10:FF:000001">
    <property type="entry name" value="LysR family transcriptional regulator"/>
    <property type="match status" value="1"/>
</dbReference>
<reference evidence="6 7" key="1">
    <citation type="submission" date="2019-03" db="EMBL/GenBank/DDBJ databases">
        <title>Paraburkholderia sp. 7MH5, isolated from subtropical forest soil.</title>
        <authorList>
            <person name="Gao Z.-H."/>
            <person name="Qiu L.-H."/>
        </authorList>
    </citation>
    <scope>NUCLEOTIDE SEQUENCE [LARGE SCALE GENOMIC DNA]</scope>
    <source>
        <strain evidence="6 7">7MH5</strain>
    </source>
</reference>
<gene>
    <name evidence="6" type="ORF">E1956_33120</name>
</gene>
<name>A0A4P7D002_9BURK</name>
<dbReference type="EMBL" id="CP038150">
    <property type="protein sequence ID" value="QBR01971.1"/>
    <property type="molecule type" value="Genomic_DNA"/>
</dbReference>
<dbReference type="Pfam" id="PF03466">
    <property type="entry name" value="LysR_substrate"/>
    <property type="match status" value="1"/>
</dbReference>
<evidence type="ECO:0000313" key="6">
    <source>
        <dbReference type="EMBL" id="QBR01971.1"/>
    </source>
</evidence>
<evidence type="ECO:0000313" key="7">
    <source>
        <dbReference type="Proteomes" id="UP000295727"/>
    </source>
</evidence>
<dbReference type="Pfam" id="PF00126">
    <property type="entry name" value="HTH_1"/>
    <property type="match status" value="1"/>
</dbReference>
<dbReference type="FunFam" id="3.40.190.290:FF:000001">
    <property type="entry name" value="Transcriptional regulator, LysR family"/>
    <property type="match status" value="1"/>
</dbReference>
<protein>
    <submittedName>
        <fullName evidence="6">LysR family transcriptional regulator</fullName>
    </submittedName>
</protein>
<organism evidence="6 7">
    <name type="scientific">Paraburkholderia pallida</name>
    <dbReference type="NCBI Taxonomy" id="2547399"/>
    <lineage>
        <taxon>Bacteria</taxon>
        <taxon>Pseudomonadati</taxon>
        <taxon>Pseudomonadota</taxon>
        <taxon>Betaproteobacteria</taxon>
        <taxon>Burkholderiales</taxon>
        <taxon>Burkholderiaceae</taxon>
        <taxon>Paraburkholderia</taxon>
    </lineage>
</organism>
<dbReference type="InterPro" id="IPR058163">
    <property type="entry name" value="LysR-type_TF_proteobact-type"/>
</dbReference>
<keyword evidence="2" id="KW-0805">Transcription regulation</keyword>
<keyword evidence="7" id="KW-1185">Reference proteome</keyword>
<proteinExistence type="inferred from homology"/>
<keyword evidence="4" id="KW-0804">Transcription</keyword>
<sequence>MDTLLSMRVFSRIVETGSFTRAAELTGLTTPRVSALLVQLEHHLRCRLLNRTTRRVSLTEDGSAYYQRCIAVLCEIDDMEASLSRAKIAPKGKLKVNMPPAMAKPVVIPALPDFVARYPEIAIEISMTDRQIDLVSEGVDCVVRVGELADSAMVAKRIGSMSTCTCATPAYLAQHGIPATIDDLAQHTAVHYISSDTGRHRAWDYLVDGKLRTVQMRGAVAVNDADAQTACALAGLGLVKTSLYLVESMLEAGTLQEVLQDFNVAPRPVSILYPPNRHMPQKLRIFVEWLTALFTEIPSLQGKRRASSPAEAHDALAETVL</sequence>
<dbReference type="KEGG" id="ppai:E1956_33120"/>
<feature type="domain" description="HTH lysR-type" evidence="5">
    <location>
        <begin position="1"/>
        <end position="59"/>
    </location>
</feature>